<sequence length="226" mass="26465">MPQVGINALQFFLILMAVPAQYFVSEMWGSTTEHQRAQAMRGLLVSFKDLKQNYFSLRSWRDWVRKTISSITSSVEDNNNAFSRGESPAYEVLQRRSPEGYFAGSTVPRSPRPVRVKYRVGQTIKHKRYGYRGVIIGWDTIAKAPPNWLLANHPADKLHWKTLPNYSVLVDERDRPDGQRTYVVEENIQVTYNMKIRHPDIEEYFDKFDGAQYLMRPWLSRIYPED</sequence>
<dbReference type="PANTHER" id="PTHR48439:SF1">
    <property type="entry name" value="HEMIMETHYLATED DNA-BINDING DOMAIN-CONTAINING PROTEIN"/>
    <property type="match status" value="1"/>
</dbReference>
<dbReference type="SMART" id="SM00992">
    <property type="entry name" value="YccV-like"/>
    <property type="match status" value="1"/>
</dbReference>
<gene>
    <name evidence="4" type="primary">LOC109487351</name>
</gene>
<dbReference type="InterPro" id="IPR053189">
    <property type="entry name" value="Clp_protease_adapter_ClpF"/>
</dbReference>
<keyword evidence="1" id="KW-0732">Signal</keyword>
<evidence type="ECO:0000259" key="2">
    <source>
        <dbReference type="SMART" id="SM00992"/>
    </source>
</evidence>
<dbReference type="KEGG" id="bbel:109487351"/>
<protein>
    <submittedName>
        <fullName evidence="4">F-box only protein 21-like</fullName>
    </submittedName>
</protein>
<dbReference type="GO" id="GO:0003677">
    <property type="term" value="F:DNA binding"/>
    <property type="evidence" value="ECO:0007669"/>
    <property type="project" value="InterPro"/>
</dbReference>
<accession>A0A6P5AB87</accession>
<feature type="signal peptide" evidence="1">
    <location>
        <begin position="1"/>
        <end position="20"/>
    </location>
</feature>
<dbReference type="InterPro" id="IPR011722">
    <property type="entry name" value="Hemimethylated_DNA-bd_dom"/>
</dbReference>
<dbReference type="Proteomes" id="UP000515135">
    <property type="component" value="Unplaced"/>
</dbReference>
<keyword evidence="3" id="KW-1185">Reference proteome</keyword>
<dbReference type="AlphaFoldDB" id="A0A6P5AB87"/>
<dbReference type="GeneID" id="109487351"/>
<dbReference type="RefSeq" id="XP_019646888.1">
    <property type="nucleotide sequence ID" value="XM_019791329.1"/>
</dbReference>
<evidence type="ECO:0000256" key="1">
    <source>
        <dbReference type="SAM" id="SignalP"/>
    </source>
</evidence>
<dbReference type="Pfam" id="PF08755">
    <property type="entry name" value="YccV-like"/>
    <property type="match status" value="1"/>
</dbReference>
<proteinExistence type="predicted"/>
<evidence type="ECO:0000313" key="3">
    <source>
        <dbReference type="Proteomes" id="UP000515135"/>
    </source>
</evidence>
<dbReference type="SUPFAM" id="SSF141255">
    <property type="entry name" value="YccV-like"/>
    <property type="match status" value="1"/>
</dbReference>
<organism evidence="3 4">
    <name type="scientific">Branchiostoma belcheri</name>
    <name type="common">Amphioxus</name>
    <dbReference type="NCBI Taxonomy" id="7741"/>
    <lineage>
        <taxon>Eukaryota</taxon>
        <taxon>Metazoa</taxon>
        <taxon>Chordata</taxon>
        <taxon>Cephalochordata</taxon>
        <taxon>Leptocardii</taxon>
        <taxon>Amphioxiformes</taxon>
        <taxon>Branchiostomatidae</taxon>
        <taxon>Branchiostoma</taxon>
    </lineage>
</organism>
<dbReference type="NCBIfam" id="TIGR02097">
    <property type="entry name" value="yccV"/>
    <property type="match status" value="1"/>
</dbReference>
<evidence type="ECO:0000313" key="4">
    <source>
        <dbReference type="RefSeq" id="XP_019646888.1"/>
    </source>
</evidence>
<dbReference type="OrthoDB" id="28868at2759"/>
<dbReference type="InterPro" id="IPR036623">
    <property type="entry name" value="Hemimethylated_DNA-bd_sf"/>
</dbReference>
<reference evidence="4" key="1">
    <citation type="submission" date="2025-08" db="UniProtKB">
        <authorList>
            <consortium name="RefSeq"/>
        </authorList>
    </citation>
    <scope>IDENTIFICATION</scope>
    <source>
        <tissue evidence="4">Gonad</tissue>
    </source>
</reference>
<feature type="chain" id="PRO_5027641522" evidence="1">
    <location>
        <begin position="21"/>
        <end position="226"/>
    </location>
</feature>
<feature type="domain" description="Hemimethylated DNA-binding" evidence="2">
    <location>
        <begin position="115"/>
        <end position="216"/>
    </location>
</feature>
<name>A0A6P5AB87_BRABE</name>
<dbReference type="PANTHER" id="PTHR48439">
    <property type="entry name" value="HEMIMETHYLATED DNA-BINDING DOMAIN-CONTAINING PROTEIN"/>
    <property type="match status" value="1"/>
</dbReference>
<dbReference type="Gene3D" id="2.30.30.390">
    <property type="entry name" value="Hemimethylated DNA-binding domain"/>
    <property type="match status" value="1"/>
</dbReference>